<keyword evidence="1" id="KW-1133">Transmembrane helix</keyword>
<dbReference type="STRING" id="999541.bgla_2g20160"/>
<accession>F2LMK8</accession>
<dbReference type="eggNOG" id="ENOG502ZA2H">
    <property type="taxonomic scope" value="Bacteria"/>
</dbReference>
<feature type="transmembrane region" description="Helical" evidence="1">
    <location>
        <begin position="125"/>
        <end position="145"/>
    </location>
</feature>
<evidence type="ECO:0000313" key="2">
    <source>
        <dbReference type="EMBL" id="AEA64451.1"/>
    </source>
</evidence>
<protein>
    <submittedName>
        <fullName evidence="2">Putative membrane protein</fullName>
    </submittedName>
</protein>
<dbReference type="AlphaFoldDB" id="F2LMK8"/>
<feature type="transmembrane region" description="Helical" evidence="1">
    <location>
        <begin position="92"/>
        <end position="113"/>
    </location>
</feature>
<dbReference type="Proteomes" id="UP000008316">
    <property type="component" value="Chromosome 2"/>
</dbReference>
<dbReference type="HOGENOM" id="CLU_067304_0_0_4"/>
<keyword evidence="1" id="KW-0812">Transmembrane</keyword>
<feature type="transmembrane region" description="Helical" evidence="1">
    <location>
        <begin position="204"/>
        <end position="224"/>
    </location>
</feature>
<evidence type="ECO:0000313" key="3">
    <source>
        <dbReference type="Proteomes" id="UP000008316"/>
    </source>
</evidence>
<keyword evidence="3" id="KW-1185">Reference proteome</keyword>
<reference evidence="2 3" key="1">
    <citation type="journal article" date="2011" name="J. Bacteriol.">
        <title>Complete genome sequence of Burkholderia gladioli BSR3.</title>
        <authorList>
            <person name="Seo Y.S."/>
            <person name="Lim J."/>
            <person name="Choi B.S."/>
            <person name="Kim H."/>
            <person name="Goo E."/>
            <person name="Lee B."/>
            <person name="Lim J.S."/>
            <person name="Choi I.Y."/>
            <person name="Moon J.S."/>
            <person name="Kim J."/>
            <person name="Hwang I."/>
        </authorList>
    </citation>
    <scope>NUCLEOTIDE SEQUENCE [LARGE SCALE GENOMIC DNA]</scope>
    <source>
        <strain evidence="2 3">BSR3</strain>
    </source>
</reference>
<proteinExistence type="predicted"/>
<gene>
    <name evidence="2" type="ordered locus">bgla_2g20160</name>
</gene>
<dbReference type="EMBL" id="CP002600">
    <property type="protein sequence ID" value="AEA64451.1"/>
    <property type="molecule type" value="Genomic_DNA"/>
</dbReference>
<feature type="transmembrane region" description="Helical" evidence="1">
    <location>
        <begin position="236"/>
        <end position="257"/>
    </location>
</feature>
<evidence type="ECO:0000256" key="1">
    <source>
        <dbReference type="SAM" id="Phobius"/>
    </source>
</evidence>
<sequence length="303" mass="31600">MRIAIHPPRRSARATPAVDREAALRVDAARLLNRATLMLSSSVLADSGIEHYRGSYHRRAMLTPLLGSALSVLASLHGHGDDTPARHRARDAVHLASAAAAMAGFGFHARNVLKRPGRLDWHNLFYGAPLGAPFALLLSGALGAAGERLRERGERGDRDGQPPLLFGRPAGRALAGLVAVGLAGTTGEVALLHFRGAFQHRAMVLPLILPPVAALATARVALAPNAGAGGSGFCRVWLGATAALGLLGMAFHARGVARQMGGWRNWSQNLLSGPPLPAPPAFTALAVAGLAALELTRHEGAAR</sequence>
<keyword evidence="1" id="KW-0472">Membrane</keyword>
<dbReference type="KEGG" id="bgd:bgla_2g20160"/>
<name>F2LMK8_BURGS</name>
<organism evidence="2 3">
    <name type="scientific">Burkholderia gladioli (strain BSR3)</name>
    <dbReference type="NCBI Taxonomy" id="999541"/>
    <lineage>
        <taxon>Bacteria</taxon>
        <taxon>Pseudomonadati</taxon>
        <taxon>Pseudomonadota</taxon>
        <taxon>Betaproteobacteria</taxon>
        <taxon>Burkholderiales</taxon>
        <taxon>Burkholderiaceae</taxon>
        <taxon>Burkholderia</taxon>
    </lineage>
</organism>
<dbReference type="RefSeq" id="WP_013690778.1">
    <property type="nucleotide sequence ID" value="NC_015376.1"/>
</dbReference>